<evidence type="ECO:0000256" key="6">
    <source>
        <dbReference type="SAM" id="MobiDB-lite"/>
    </source>
</evidence>
<dbReference type="EMBL" id="BAABDC010000006">
    <property type="protein sequence ID" value="GAA3714602.1"/>
    <property type="molecule type" value="Genomic_DNA"/>
</dbReference>
<feature type="transmembrane region" description="Helical" evidence="7">
    <location>
        <begin position="199"/>
        <end position="217"/>
    </location>
</feature>
<keyword evidence="4 7" id="KW-1133">Transmembrane helix</keyword>
<evidence type="ECO:0000313" key="8">
    <source>
        <dbReference type="EMBL" id="GAA3714602.1"/>
    </source>
</evidence>
<feature type="transmembrane region" description="Helical" evidence="7">
    <location>
        <begin position="238"/>
        <end position="258"/>
    </location>
</feature>
<gene>
    <name evidence="8" type="ORF">GCM10022399_34060</name>
</gene>
<keyword evidence="2" id="KW-1003">Cell membrane</keyword>
<feature type="transmembrane region" description="Helical" evidence="7">
    <location>
        <begin position="525"/>
        <end position="542"/>
    </location>
</feature>
<evidence type="ECO:0000256" key="7">
    <source>
        <dbReference type="SAM" id="Phobius"/>
    </source>
</evidence>
<feature type="transmembrane region" description="Helical" evidence="7">
    <location>
        <begin position="439"/>
        <end position="458"/>
    </location>
</feature>
<evidence type="ECO:0000313" key="9">
    <source>
        <dbReference type="Proteomes" id="UP001501468"/>
    </source>
</evidence>
<dbReference type="Pfam" id="PF07690">
    <property type="entry name" value="MFS_1"/>
    <property type="match status" value="1"/>
</dbReference>
<feature type="compositionally biased region" description="Low complexity" evidence="6">
    <location>
        <begin position="54"/>
        <end position="63"/>
    </location>
</feature>
<feature type="region of interest" description="Disordered" evidence="6">
    <location>
        <begin position="302"/>
        <end position="349"/>
    </location>
</feature>
<feature type="transmembrane region" description="Helical" evidence="7">
    <location>
        <begin position="371"/>
        <end position="396"/>
    </location>
</feature>
<reference evidence="9" key="1">
    <citation type="journal article" date="2019" name="Int. J. Syst. Evol. Microbiol.">
        <title>The Global Catalogue of Microorganisms (GCM) 10K type strain sequencing project: providing services to taxonomists for standard genome sequencing and annotation.</title>
        <authorList>
            <consortium name="The Broad Institute Genomics Platform"/>
            <consortium name="The Broad Institute Genome Sequencing Center for Infectious Disease"/>
            <person name="Wu L."/>
            <person name="Ma J."/>
        </authorList>
    </citation>
    <scope>NUCLEOTIDE SEQUENCE [LARGE SCALE GENOMIC DNA]</scope>
    <source>
        <strain evidence="9">JCM 17125</strain>
    </source>
</reference>
<sequence length="559" mass="58431">MEPSDDRRASSGRRASGSAPRGAIPHETPGAPHPDGGTDVPEGGRPADFRQPPRTTAANATRAVGRGLGRAVTGTVRVTARSGRFAAAKAHAYTHSGGAGESGLARMTELHASHTAGDTIMTLALAGTLFFNPQTAQARSDVATFLLLTMIPFVLVAPFIGPLLDRFSHGRRWAIGTTLALRAFLCWVLGEAITTDSSWLFPAALGCLVASRAYTITRAAAVPRLLPPGTTLVRANSRVSMAGVVGAVVGGALGGAAMLAGPAWALRLAFVVFVVGTVQAIRLPARVDSSLGEVAIEDTAPIPLSAPPHDAAGAPAPSSLRGTRRGWSGSATARHTTPNGEGDGEGDALTVDSLGPLGRFRRRKQAIPWPVMHAMWSTGGTRVLTGFLILFMAFLAKEHPIDGVRGEVVLAIIAVAIGVGNGLGSVVGNVVRDQRPERVAMLSVLAATVCCVATGIWYGVWTLALLGLVQGLSAQLSKLCFDALVQREVPENVRTSVFAWSETMLQVLWVVGGTLGIVLPLNPHVGFTVCAVVLVWTVAMAARQRRRPVPTARPRARRA</sequence>
<comment type="subcellular location">
    <subcellularLocation>
        <location evidence="1">Cell membrane</location>
        <topology evidence="1">Multi-pass membrane protein</topology>
    </subcellularLocation>
</comment>
<keyword evidence="3 7" id="KW-0812">Transmembrane</keyword>
<evidence type="ECO:0000256" key="2">
    <source>
        <dbReference type="ARBA" id="ARBA00022475"/>
    </source>
</evidence>
<dbReference type="Gene3D" id="1.20.1250.20">
    <property type="entry name" value="MFS general substrate transporter like domains"/>
    <property type="match status" value="1"/>
</dbReference>
<evidence type="ECO:0000256" key="5">
    <source>
        <dbReference type="ARBA" id="ARBA00023136"/>
    </source>
</evidence>
<dbReference type="RefSeq" id="WP_344949270.1">
    <property type="nucleotide sequence ID" value="NZ_BAABDC010000006.1"/>
</dbReference>
<evidence type="ECO:0000256" key="3">
    <source>
        <dbReference type="ARBA" id="ARBA00022692"/>
    </source>
</evidence>
<feature type="compositionally biased region" description="Low complexity" evidence="6">
    <location>
        <begin position="12"/>
        <end position="23"/>
    </location>
</feature>
<feature type="transmembrane region" description="Helical" evidence="7">
    <location>
        <begin position="142"/>
        <end position="161"/>
    </location>
</feature>
<proteinExistence type="predicted"/>
<protein>
    <submittedName>
        <fullName evidence="8">MFS transporter</fullName>
    </submittedName>
</protein>
<dbReference type="Proteomes" id="UP001501468">
    <property type="component" value="Unassembled WGS sequence"/>
</dbReference>
<keyword evidence="5 7" id="KW-0472">Membrane</keyword>
<feature type="transmembrane region" description="Helical" evidence="7">
    <location>
        <begin position="264"/>
        <end position="281"/>
    </location>
</feature>
<dbReference type="SUPFAM" id="SSF103473">
    <property type="entry name" value="MFS general substrate transporter"/>
    <property type="match status" value="1"/>
</dbReference>
<feature type="compositionally biased region" description="Low complexity" evidence="6">
    <location>
        <begin position="307"/>
        <end position="319"/>
    </location>
</feature>
<evidence type="ECO:0000256" key="1">
    <source>
        <dbReference type="ARBA" id="ARBA00004651"/>
    </source>
</evidence>
<dbReference type="InterPro" id="IPR036259">
    <property type="entry name" value="MFS_trans_sf"/>
</dbReference>
<keyword evidence="9" id="KW-1185">Reference proteome</keyword>
<feature type="compositionally biased region" description="Polar residues" evidence="6">
    <location>
        <begin position="329"/>
        <end position="339"/>
    </location>
</feature>
<dbReference type="PANTHER" id="PTHR23513">
    <property type="entry name" value="INTEGRAL MEMBRANE EFFLUX PROTEIN-RELATED"/>
    <property type="match status" value="1"/>
</dbReference>
<feature type="region of interest" description="Disordered" evidence="6">
    <location>
        <begin position="1"/>
        <end position="66"/>
    </location>
</feature>
<feature type="transmembrane region" description="Helical" evidence="7">
    <location>
        <begin position="408"/>
        <end position="427"/>
    </location>
</feature>
<dbReference type="PANTHER" id="PTHR23513:SF18">
    <property type="entry name" value="INTEGRAL MEMBRANE PROTEIN"/>
    <property type="match status" value="1"/>
</dbReference>
<organism evidence="8 9">
    <name type="scientific">Terrabacter ginsenosidimutans</name>
    <dbReference type="NCBI Taxonomy" id="490575"/>
    <lineage>
        <taxon>Bacteria</taxon>
        <taxon>Bacillati</taxon>
        <taxon>Actinomycetota</taxon>
        <taxon>Actinomycetes</taxon>
        <taxon>Micrococcales</taxon>
        <taxon>Intrasporangiaceae</taxon>
        <taxon>Terrabacter</taxon>
    </lineage>
</organism>
<comment type="caution">
    <text evidence="8">The sequence shown here is derived from an EMBL/GenBank/DDBJ whole genome shotgun (WGS) entry which is preliminary data.</text>
</comment>
<evidence type="ECO:0000256" key="4">
    <source>
        <dbReference type="ARBA" id="ARBA00022989"/>
    </source>
</evidence>
<dbReference type="InterPro" id="IPR011701">
    <property type="entry name" value="MFS"/>
</dbReference>
<accession>A0ABP7E6U7</accession>
<name>A0ABP7E6U7_9MICO</name>